<dbReference type="Pfam" id="PF11951">
    <property type="entry name" value="Fungal_trans_2"/>
    <property type="match status" value="1"/>
</dbReference>
<name>A0A0U5FZI0_ASPCI</name>
<dbReference type="InterPro" id="IPR021858">
    <property type="entry name" value="Fun_TF"/>
</dbReference>
<dbReference type="STRING" id="454130.A0A0U5FZI0"/>
<organism evidence="1 2">
    <name type="scientific">Aspergillus calidoustus</name>
    <dbReference type="NCBI Taxonomy" id="454130"/>
    <lineage>
        <taxon>Eukaryota</taxon>
        <taxon>Fungi</taxon>
        <taxon>Dikarya</taxon>
        <taxon>Ascomycota</taxon>
        <taxon>Pezizomycotina</taxon>
        <taxon>Eurotiomycetes</taxon>
        <taxon>Eurotiomycetidae</taxon>
        <taxon>Eurotiales</taxon>
        <taxon>Aspergillaceae</taxon>
        <taxon>Aspergillus</taxon>
        <taxon>Aspergillus subgen. Nidulantes</taxon>
    </lineage>
</organism>
<evidence type="ECO:0000313" key="1">
    <source>
        <dbReference type="EMBL" id="CEL04939.1"/>
    </source>
</evidence>
<evidence type="ECO:0000313" key="2">
    <source>
        <dbReference type="Proteomes" id="UP000054771"/>
    </source>
</evidence>
<proteinExistence type="predicted"/>
<dbReference type="EMBL" id="CDMC01000004">
    <property type="protein sequence ID" value="CEL04939.1"/>
    <property type="molecule type" value="Genomic_DNA"/>
</dbReference>
<reference evidence="2" key="1">
    <citation type="journal article" date="2016" name="Genome Announc.">
        <title>Draft genome sequences of fungus Aspergillus calidoustus.</title>
        <authorList>
            <person name="Horn F."/>
            <person name="Linde J."/>
            <person name="Mattern D.J."/>
            <person name="Walther G."/>
            <person name="Guthke R."/>
            <person name="Scherlach K."/>
            <person name="Martin K."/>
            <person name="Brakhage A.A."/>
            <person name="Petzke L."/>
            <person name="Valiante V."/>
        </authorList>
    </citation>
    <scope>NUCLEOTIDE SEQUENCE [LARGE SCALE GENOMIC DNA]</scope>
    <source>
        <strain evidence="2">SF006504</strain>
    </source>
</reference>
<evidence type="ECO:0008006" key="3">
    <source>
        <dbReference type="Google" id="ProtNLM"/>
    </source>
</evidence>
<sequence length="343" mass="39557">MAYRYLRFALTKGFGTPDDMEAALSAILSFISIDIMHGSMTEFPLHHSAFRALQAQHQGKRESREGLAPDETTFLAERFLNTIFYLQSTLSQSTNYDITPVPWSSDPQSSLIIQEFSYTIGPIDDHCLQYTYGTTKRLTMFIRAVTALFWSVAYYTSTGAYFPDTLQLEMDSLSKGLNDWRLESEDIIDLPDVASTRVVKLHILAFYNAICIFRLTHLVLPLSTDDGTRSALFHEVSFYVSEVLSHLRSIERIKQQNPRAFDRKSASIMWPGFIAACEAPQQGREGWVEWWENMLAYRIGNIASLYETLRDVWDLRDRTQDDSYLLPAWRRLLREKRMVIIAL</sequence>
<accession>A0A0U5FZI0</accession>
<dbReference type="AlphaFoldDB" id="A0A0U5FZI0"/>
<protein>
    <recommendedName>
        <fullName evidence="3">Zn(II)2Cys6 transcription factor</fullName>
    </recommendedName>
</protein>
<gene>
    <name evidence="1" type="ORF">ASPCAL06063</name>
</gene>
<dbReference type="OMA" id="WLPNREL"/>
<dbReference type="Proteomes" id="UP000054771">
    <property type="component" value="Unassembled WGS sequence"/>
</dbReference>
<keyword evidence="2" id="KW-1185">Reference proteome</keyword>
<dbReference type="OrthoDB" id="3477330at2759"/>